<evidence type="ECO:0000313" key="1">
    <source>
        <dbReference type="EMBL" id="RMZ97670.1"/>
    </source>
</evidence>
<dbReference type="EMBL" id="REGN01011263">
    <property type="protein sequence ID" value="RMZ97670.1"/>
    <property type="molecule type" value="Genomic_DNA"/>
</dbReference>
<dbReference type="AlphaFoldDB" id="A0A3M7PG10"/>
<name>A0A3M7PG10_BRAPC</name>
<keyword evidence="2" id="KW-1185">Reference proteome</keyword>
<dbReference type="Proteomes" id="UP000276133">
    <property type="component" value="Unassembled WGS sequence"/>
</dbReference>
<organism evidence="1 2">
    <name type="scientific">Brachionus plicatilis</name>
    <name type="common">Marine rotifer</name>
    <name type="synonym">Brachionus muelleri</name>
    <dbReference type="NCBI Taxonomy" id="10195"/>
    <lineage>
        <taxon>Eukaryota</taxon>
        <taxon>Metazoa</taxon>
        <taxon>Spiralia</taxon>
        <taxon>Gnathifera</taxon>
        <taxon>Rotifera</taxon>
        <taxon>Eurotatoria</taxon>
        <taxon>Monogononta</taxon>
        <taxon>Pseudotrocha</taxon>
        <taxon>Ploima</taxon>
        <taxon>Brachionidae</taxon>
        <taxon>Brachionus</taxon>
    </lineage>
</organism>
<proteinExistence type="predicted"/>
<accession>A0A3M7PG10</accession>
<comment type="caution">
    <text evidence="1">The sequence shown here is derived from an EMBL/GenBank/DDBJ whole genome shotgun (WGS) entry which is preliminary data.</text>
</comment>
<protein>
    <submittedName>
        <fullName evidence="1">Uncharacterized protein</fullName>
    </submittedName>
</protein>
<reference evidence="1 2" key="1">
    <citation type="journal article" date="2018" name="Sci. Rep.">
        <title>Genomic signatures of local adaptation to the degree of environmental predictability in rotifers.</title>
        <authorList>
            <person name="Franch-Gras L."/>
            <person name="Hahn C."/>
            <person name="Garcia-Roger E.M."/>
            <person name="Carmona M.J."/>
            <person name="Serra M."/>
            <person name="Gomez A."/>
        </authorList>
    </citation>
    <scope>NUCLEOTIDE SEQUENCE [LARGE SCALE GENOMIC DNA]</scope>
    <source>
        <strain evidence="1">HYR1</strain>
    </source>
</reference>
<gene>
    <name evidence="1" type="ORF">BpHYR1_024950</name>
</gene>
<evidence type="ECO:0000313" key="2">
    <source>
        <dbReference type="Proteomes" id="UP000276133"/>
    </source>
</evidence>
<sequence length="89" mass="10516">MAIEHICMRPFSCFNSTYRLYRKELCKFCPIGYFTQREKKNNFFSLLFGLNLNKIALIPTTPLLNNTRVCSVQLRSVVCSKRRLIRADY</sequence>